<dbReference type="GO" id="GO:0015144">
    <property type="term" value="F:carbohydrate transmembrane transporter activity"/>
    <property type="evidence" value="ECO:0007669"/>
    <property type="project" value="InterPro"/>
</dbReference>
<evidence type="ECO:0000256" key="7">
    <source>
        <dbReference type="SAM" id="Phobius"/>
    </source>
</evidence>
<keyword evidence="4 7" id="KW-0812">Transmembrane</keyword>
<evidence type="ECO:0000256" key="6">
    <source>
        <dbReference type="ARBA" id="ARBA00023136"/>
    </source>
</evidence>
<organism evidence="8 9">
    <name type="scientific">Dendrobium chrysotoxum</name>
    <name type="common">Orchid</name>
    <dbReference type="NCBI Taxonomy" id="161865"/>
    <lineage>
        <taxon>Eukaryota</taxon>
        <taxon>Viridiplantae</taxon>
        <taxon>Streptophyta</taxon>
        <taxon>Embryophyta</taxon>
        <taxon>Tracheophyta</taxon>
        <taxon>Spermatophyta</taxon>
        <taxon>Magnoliopsida</taxon>
        <taxon>Liliopsida</taxon>
        <taxon>Asparagales</taxon>
        <taxon>Orchidaceae</taxon>
        <taxon>Epidendroideae</taxon>
        <taxon>Malaxideae</taxon>
        <taxon>Dendrobiinae</taxon>
        <taxon>Dendrobium</taxon>
    </lineage>
</organism>
<accession>A0AAV7GGF5</accession>
<dbReference type="InterPro" id="IPR045262">
    <property type="entry name" value="STP/PLT_plant"/>
</dbReference>
<dbReference type="InterPro" id="IPR005828">
    <property type="entry name" value="MFS_sugar_transport-like"/>
</dbReference>
<dbReference type="PANTHER" id="PTHR23500:SF424">
    <property type="entry name" value="POLYOL TRANSPORTER 5"/>
    <property type="match status" value="1"/>
</dbReference>
<protein>
    <submittedName>
        <fullName evidence="8">Uncharacterized protein</fullName>
    </submittedName>
</protein>
<sequence length="134" mass="14429">MDTVGLYSPRIFEKVGITGRKKKLGASVAIGFIKTLFILVATFFLDRVGRRPLLLTSVGGMILSFLALASTLLAIDRRGEVEKSKVDLGLSITAVLSLMASFSIGGLGLITWGLFGHLKKECNVKGMQCKRIAV</sequence>
<dbReference type="InterPro" id="IPR036259">
    <property type="entry name" value="MFS_trans_sf"/>
</dbReference>
<dbReference type="PANTHER" id="PTHR23500">
    <property type="entry name" value="SOLUTE CARRIER FAMILY 2, FACILITATED GLUCOSE TRANSPORTER"/>
    <property type="match status" value="1"/>
</dbReference>
<gene>
    <name evidence="8" type="ORF">IEQ34_016412</name>
</gene>
<evidence type="ECO:0000256" key="2">
    <source>
        <dbReference type="ARBA" id="ARBA00010992"/>
    </source>
</evidence>
<dbReference type="GO" id="GO:0016020">
    <property type="term" value="C:membrane"/>
    <property type="evidence" value="ECO:0007669"/>
    <property type="project" value="UniProtKB-SubCell"/>
</dbReference>
<name>A0AAV7GGF5_DENCH</name>
<feature type="transmembrane region" description="Helical" evidence="7">
    <location>
        <begin position="52"/>
        <end position="75"/>
    </location>
</feature>
<dbReference type="Pfam" id="PF00083">
    <property type="entry name" value="Sugar_tr"/>
    <property type="match status" value="1"/>
</dbReference>
<keyword evidence="3" id="KW-0813">Transport</keyword>
<dbReference type="SUPFAM" id="SSF103473">
    <property type="entry name" value="MFS general substrate transporter"/>
    <property type="match status" value="1"/>
</dbReference>
<comment type="subcellular location">
    <subcellularLocation>
        <location evidence="1">Membrane</location>
    </subcellularLocation>
</comment>
<evidence type="ECO:0000313" key="9">
    <source>
        <dbReference type="Proteomes" id="UP000775213"/>
    </source>
</evidence>
<reference evidence="8 9" key="1">
    <citation type="journal article" date="2021" name="Hortic Res">
        <title>Chromosome-scale assembly of the Dendrobium chrysotoxum genome enhances the understanding of orchid evolution.</title>
        <authorList>
            <person name="Zhang Y."/>
            <person name="Zhang G.Q."/>
            <person name="Zhang D."/>
            <person name="Liu X.D."/>
            <person name="Xu X.Y."/>
            <person name="Sun W.H."/>
            <person name="Yu X."/>
            <person name="Zhu X."/>
            <person name="Wang Z.W."/>
            <person name="Zhao X."/>
            <person name="Zhong W.Y."/>
            <person name="Chen H."/>
            <person name="Yin W.L."/>
            <person name="Huang T."/>
            <person name="Niu S.C."/>
            <person name="Liu Z.J."/>
        </authorList>
    </citation>
    <scope>NUCLEOTIDE SEQUENCE [LARGE SCALE GENOMIC DNA]</scope>
    <source>
        <strain evidence="8">Lindl</strain>
    </source>
</reference>
<evidence type="ECO:0000256" key="5">
    <source>
        <dbReference type="ARBA" id="ARBA00022989"/>
    </source>
</evidence>
<keyword evidence="9" id="KW-1185">Reference proteome</keyword>
<evidence type="ECO:0000256" key="3">
    <source>
        <dbReference type="ARBA" id="ARBA00022448"/>
    </source>
</evidence>
<keyword evidence="6 7" id="KW-0472">Membrane</keyword>
<dbReference type="EMBL" id="JAGFBR010000015">
    <property type="protein sequence ID" value="KAH0454488.1"/>
    <property type="molecule type" value="Genomic_DNA"/>
</dbReference>
<dbReference type="Proteomes" id="UP000775213">
    <property type="component" value="Unassembled WGS sequence"/>
</dbReference>
<comment type="similarity">
    <text evidence="2">Belongs to the major facilitator superfamily. Sugar transporter (TC 2.A.1.1) family.</text>
</comment>
<evidence type="ECO:0000313" key="8">
    <source>
        <dbReference type="EMBL" id="KAH0454488.1"/>
    </source>
</evidence>
<dbReference type="Gene3D" id="1.20.1250.20">
    <property type="entry name" value="MFS general substrate transporter like domains"/>
    <property type="match status" value="1"/>
</dbReference>
<keyword evidence="5 7" id="KW-1133">Transmembrane helix</keyword>
<feature type="transmembrane region" description="Helical" evidence="7">
    <location>
        <begin position="24"/>
        <end position="45"/>
    </location>
</feature>
<dbReference type="AlphaFoldDB" id="A0AAV7GGF5"/>
<evidence type="ECO:0000256" key="1">
    <source>
        <dbReference type="ARBA" id="ARBA00004370"/>
    </source>
</evidence>
<proteinExistence type="inferred from homology"/>
<evidence type="ECO:0000256" key="4">
    <source>
        <dbReference type="ARBA" id="ARBA00022692"/>
    </source>
</evidence>
<comment type="caution">
    <text evidence="8">The sequence shown here is derived from an EMBL/GenBank/DDBJ whole genome shotgun (WGS) entry which is preliminary data.</text>
</comment>
<feature type="transmembrane region" description="Helical" evidence="7">
    <location>
        <begin position="95"/>
        <end position="115"/>
    </location>
</feature>